<dbReference type="AlphaFoldDB" id="A0A7S3DFX3"/>
<protein>
    <submittedName>
        <fullName evidence="2">Uncharacterized protein</fullName>
    </submittedName>
</protein>
<feature type="compositionally biased region" description="Low complexity" evidence="1">
    <location>
        <begin position="24"/>
        <end position="35"/>
    </location>
</feature>
<feature type="region of interest" description="Disordered" evidence="1">
    <location>
        <begin position="1"/>
        <end position="163"/>
    </location>
</feature>
<proteinExistence type="predicted"/>
<dbReference type="EMBL" id="HBIB01028013">
    <property type="protein sequence ID" value="CAE0255960.1"/>
    <property type="molecule type" value="Transcribed_RNA"/>
</dbReference>
<feature type="compositionally biased region" description="Basic and acidic residues" evidence="1">
    <location>
        <begin position="117"/>
        <end position="130"/>
    </location>
</feature>
<feature type="compositionally biased region" description="Basic and acidic residues" evidence="1">
    <location>
        <begin position="83"/>
        <end position="111"/>
    </location>
</feature>
<feature type="compositionally biased region" description="Polar residues" evidence="1">
    <location>
        <begin position="292"/>
        <end position="304"/>
    </location>
</feature>
<feature type="compositionally biased region" description="Gly residues" evidence="1">
    <location>
        <begin position="225"/>
        <end position="240"/>
    </location>
</feature>
<name>A0A7S3DFX3_9EUKA</name>
<feature type="compositionally biased region" description="Basic residues" evidence="1">
    <location>
        <begin position="54"/>
        <end position="64"/>
    </location>
</feature>
<gene>
    <name evidence="2" type="ORF">PBIL07802_LOCUS18214</name>
</gene>
<evidence type="ECO:0000256" key="1">
    <source>
        <dbReference type="SAM" id="MobiDB-lite"/>
    </source>
</evidence>
<feature type="region of interest" description="Disordered" evidence="1">
    <location>
        <begin position="192"/>
        <end position="304"/>
    </location>
</feature>
<sequence length="304" mass="32293">MHADMSPISPGQSSTSLFAGMHHSSSTGLRGSSGLPPRAKPTTESGVTVPHVPTRPRPRSKGSPKKTLVAATVEGGGGGSGARWEEANRGLEGGSESREREKSRREEERRARKEKREKRERAKQEKEGGRHGHSHKHPHVGSVHDHSEDVSGGDGGLDAFLKEQMAQQRRINAEGLHDENFSASFSALKAAHRDLAAAESDGEDEESSAIGGSRRHSSEVNPFGEEGGLSPVGGSSGGAVTGALSSSEFSPWGNEEEAGYEDLGKAYAPPLNAIASPRRDMPVGRIRPGMSSKISQASYYSEEE</sequence>
<organism evidence="2">
    <name type="scientific">Palpitomonas bilix</name>
    <dbReference type="NCBI Taxonomy" id="652834"/>
    <lineage>
        <taxon>Eukaryota</taxon>
        <taxon>Eukaryota incertae sedis</taxon>
    </lineage>
</organism>
<evidence type="ECO:0000313" key="2">
    <source>
        <dbReference type="EMBL" id="CAE0255960.1"/>
    </source>
</evidence>
<accession>A0A7S3DFX3</accession>
<reference evidence="2" key="1">
    <citation type="submission" date="2021-01" db="EMBL/GenBank/DDBJ databases">
        <authorList>
            <person name="Corre E."/>
            <person name="Pelletier E."/>
            <person name="Niang G."/>
            <person name="Scheremetjew M."/>
            <person name="Finn R."/>
            <person name="Kale V."/>
            <person name="Holt S."/>
            <person name="Cochrane G."/>
            <person name="Meng A."/>
            <person name="Brown T."/>
            <person name="Cohen L."/>
        </authorList>
    </citation>
    <scope>NUCLEOTIDE SEQUENCE</scope>
    <source>
        <strain evidence="2">NIES-2562</strain>
    </source>
</reference>